<dbReference type="GO" id="GO:0005886">
    <property type="term" value="C:plasma membrane"/>
    <property type="evidence" value="ECO:0007669"/>
    <property type="project" value="UniProtKB-SubCell"/>
</dbReference>
<evidence type="ECO:0000256" key="3">
    <source>
        <dbReference type="ARBA" id="ARBA00022670"/>
    </source>
</evidence>
<comment type="similarity">
    <text evidence="1 9 10">Belongs to the peptidase A8 family.</text>
</comment>
<protein>
    <recommendedName>
        <fullName evidence="9">Lipoprotein signal peptidase</fullName>
        <ecNumber evidence="9">3.4.23.36</ecNumber>
    </recommendedName>
    <alternativeName>
        <fullName evidence="9">Prolipoprotein signal peptidase</fullName>
    </alternativeName>
    <alternativeName>
        <fullName evidence="9">Signal peptidase II</fullName>
        <shortName evidence="9">SPase II</shortName>
    </alternativeName>
</protein>
<feature type="transmembrane region" description="Helical" evidence="9">
    <location>
        <begin position="143"/>
        <end position="163"/>
    </location>
</feature>
<keyword evidence="6 9" id="KW-0378">Hydrolase</keyword>
<keyword evidence="8 9" id="KW-0472">Membrane</keyword>
<dbReference type="HAMAP" id="MF_00161">
    <property type="entry name" value="LspA"/>
    <property type="match status" value="1"/>
</dbReference>
<dbReference type="Proteomes" id="UP000186309">
    <property type="component" value="Chromosome"/>
</dbReference>
<dbReference type="EMBL" id="CP019082">
    <property type="protein sequence ID" value="APW59470.1"/>
    <property type="molecule type" value="Genomic_DNA"/>
</dbReference>
<dbReference type="PANTHER" id="PTHR33695:SF1">
    <property type="entry name" value="LIPOPROTEIN SIGNAL PEPTIDASE"/>
    <property type="match status" value="1"/>
</dbReference>
<dbReference type="NCBIfam" id="TIGR00077">
    <property type="entry name" value="lspA"/>
    <property type="match status" value="1"/>
</dbReference>
<evidence type="ECO:0000256" key="10">
    <source>
        <dbReference type="RuleBase" id="RU004181"/>
    </source>
</evidence>
<comment type="function">
    <text evidence="9">This protein specifically catalyzes the removal of signal peptides from prolipoproteins.</text>
</comment>
<evidence type="ECO:0000256" key="7">
    <source>
        <dbReference type="ARBA" id="ARBA00022989"/>
    </source>
</evidence>
<evidence type="ECO:0000256" key="1">
    <source>
        <dbReference type="ARBA" id="ARBA00006139"/>
    </source>
</evidence>
<evidence type="ECO:0000256" key="2">
    <source>
        <dbReference type="ARBA" id="ARBA00022475"/>
    </source>
</evidence>
<feature type="active site" evidence="9">
    <location>
        <position position="128"/>
    </location>
</feature>
<keyword evidence="4 9" id="KW-0812">Transmembrane</keyword>
<keyword evidence="2 9" id="KW-1003">Cell membrane</keyword>
<evidence type="ECO:0000256" key="4">
    <source>
        <dbReference type="ARBA" id="ARBA00022692"/>
    </source>
</evidence>
<comment type="subcellular location">
    <subcellularLocation>
        <location evidence="9">Cell membrane</location>
        <topology evidence="9">Multi-pass membrane protein</topology>
    </subcellularLocation>
</comment>
<keyword evidence="11" id="KW-0449">Lipoprotein</keyword>
<evidence type="ECO:0000256" key="9">
    <source>
        <dbReference type="HAMAP-Rule" id="MF_00161"/>
    </source>
</evidence>
<dbReference type="Pfam" id="PF01252">
    <property type="entry name" value="Peptidase_A8"/>
    <property type="match status" value="1"/>
</dbReference>
<sequence length="182" mass="19386">MTTRAKAIRWILFLCLALGGAAFDLTTKSLIFEKVGPPRSAAPVSLIPGILELQTSYNPGALWGFGASMPYSSLVFALLSIVAGIAIVGWLFIGGAAASLPLTIALGLIMAGAMGNCYDRLVYGHVRDFVHFHVDSINFDCAIFNFADNMLVVGALTLVLFALRPQPSDEPRVIDSQSAEPV</sequence>
<dbReference type="OrthoDB" id="9810259at2"/>
<keyword evidence="5 9" id="KW-0064">Aspartyl protease</keyword>
<accession>A0A1U7CKK4</accession>
<comment type="catalytic activity">
    <reaction evidence="9">
        <text>Release of signal peptides from bacterial membrane prolipoproteins. Hydrolyzes -Xaa-Yaa-Zaa-|-(S,diacylglyceryl)Cys-, in which Xaa is hydrophobic (preferably Leu), and Yaa (Ala or Ser) and Zaa (Gly or Ala) have small, neutral side chains.</text>
        <dbReference type="EC" id="3.4.23.36"/>
    </reaction>
</comment>
<name>A0A1U7CKK4_9BACT</name>
<dbReference type="EC" id="3.4.23.36" evidence="9"/>
<dbReference type="RefSeq" id="WP_076343644.1">
    <property type="nucleotide sequence ID" value="NZ_CP019082.1"/>
</dbReference>
<evidence type="ECO:0000313" key="11">
    <source>
        <dbReference type="EMBL" id="APW59470.1"/>
    </source>
</evidence>
<reference evidence="12" key="1">
    <citation type="submission" date="2016-12" db="EMBL/GenBank/DDBJ databases">
        <title>Comparative genomics of four Isosphaeraceae planctomycetes: a common pool of plasmids and glycoside hydrolase genes.</title>
        <authorList>
            <person name="Ivanova A."/>
        </authorList>
    </citation>
    <scope>NUCLEOTIDE SEQUENCE [LARGE SCALE GENOMIC DNA]</scope>
    <source>
        <strain evidence="12">PX4</strain>
    </source>
</reference>
<dbReference type="KEGG" id="pbor:BSF38_00893"/>
<evidence type="ECO:0000256" key="8">
    <source>
        <dbReference type="ARBA" id="ARBA00023136"/>
    </source>
</evidence>
<organism evidence="11 12">
    <name type="scientific">Paludisphaera borealis</name>
    <dbReference type="NCBI Taxonomy" id="1387353"/>
    <lineage>
        <taxon>Bacteria</taxon>
        <taxon>Pseudomonadati</taxon>
        <taxon>Planctomycetota</taxon>
        <taxon>Planctomycetia</taxon>
        <taxon>Isosphaerales</taxon>
        <taxon>Isosphaeraceae</taxon>
        <taxon>Paludisphaera</taxon>
    </lineage>
</organism>
<dbReference type="GO" id="GO:0006508">
    <property type="term" value="P:proteolysis"/>
    <property type="evidence" value="ECO:0007669"/>
    <property type="project" value="UniProtKB-KW"/>
</dbReference>
<feature type="transmembrane region" description="Helical" evidence="9">
    <location>
        <begin position="100"/>
        <end position="123"/>
    </location>
</feature>
<dbReference type="STRING" id="1387353.BSF38_00893"/>
<comment type="pathway">
    <text evidence="9">Protein modification; lipoprotein biosynthesis (signal peptide cleavage).</text>
</comment>
<gene>
    <name evidence="9 11" type="primary">lspA</name>
    <name evidence="11" type="ORF">BSF38_00893</name>
</gene>
<keyword evidence="12" id="KW-1185">Reference proteome</keyword>
<dbReference type="GO" id="GO:0004190">
    <property type="term" value="F:aspartic-type endopeptidase activity"/>
    <property type="evidence" value="ECO:0007669"/>
    <property type="project" value="UniProtKB-UniRule"/>
</dbReference>
<dbReference type="UniPathway" id="UPA00665"/>
<feature type="active site" evidence="9">
    <location>
        <position position="148"/>
    </location>
</feature>
<dbReference type="InterPro" id="IPR001872">
    <property type="entry name" value="Peptidase_A8"/>
</dbReference>
<dbReference type="PANTHER" id="PTHR33695">
    <property type="entry name" value="LIPOPROTEIN SIGNAL PEPTIDASE"/>
    <property type="match status" value="1"/>
</dbReference>
<evidence type="ECO:0000256" key="6">
    <source>
        <dbReference type="ARBA" id="ARBA00022801"/>
    </source>
</evidence>
<proteinExistence type="inferred from homology"/>
<comment type="caution">
    <text evidence="9">Lacks conserved residue(s) required for the propagation of feature annotation.</text>
</comment>
<keyword evidence="7 9" id="KW-1133">Transmembrane helix</keyword>
<dbReference type="AlphaFoldDB" id="A0A1U7CKK4"/>
<feature type="transmembrane region" description="Helical" evidence="9">
    <location>
        <begin position="71"/>
        <end position="93"/>
    </location>
</feature>
<evidence type="ECO:0000256" key="5">
    <source>
        <dbReference type="ARBA" id="ARBA00022750"/>
    </source>
</evidence>
<evidence type="ECO:0000313" key="12">
    <source>
        <dbReference type="Proteomes" id="UP000186309"/>
    </source>
</evidence>
<keyword evidence="3 9" id="KW-0645">Protease</keyword>
<dbReference type="PRINTS" id="PR00781">
    <property type="entry name" value="LIPOSIGPTASE"/>
</dbReference>